<dbReference type="EMBL" id="MBDS01000014">
    <property type="protein sequence ID" value="OPB88675.1"/>
    <property type="molecule type" value="Genomic_DNA"/>
</dbReference>
<sequence>MNVNEKNEKKKNYVSPSLIVEYIELEEGFAANSSTIVPPTITDGITVEDWNNVKGNDDTFIEI</sequence>
<evidence type="ECO:0000313" key="2">
    <source>
        <dbReference type="Proteomes" id="UP000190016"/>
    </source>
</evidence>
<dbReference type="Proteomes" id="UP000190016">
    <property type="component" value="Unassembled WGS sequence"/>
</dbReference>
<keyword evidence="2" id="KW-1185">Reference proteome</keyword>
<evidence type="ECO:0000313" key="1">
    <source>
        <dbReference type="EMBL" id="OPB88675.1"/>
    </source>
</evidence>
<comment type="caution">
    <text evidence="1">The sequence shown here is derived from an EMBL/GenBank/DDBJ whole genome shotgun (WGS) entry which is preliminary data.</text>
</comment>
<dbReference type="RefSeq" id="WP_078778398.1">
    <property type="nucleotide sequence ID" value="NZ_MBDS01000014.1"/>
</dbReference>
<gene>
    <name evidence="1" type="ORF">BB021_04650</name>
</gene>
<reference evidence="1 2" key="1">
    <citation type="submission" date="2016-07" db="EMBL/GenBank/DDBJ databases">
        <title>Revisiting the Taxonomy of the Elizabethkingia Genus based on Whole-Genome Sequencing, Optical Mapping, and MALDI-TOF.</title>
        <authorList>
            <person name="Nicholson A.C."/>
        </authorList>
    </citation>
    <scope>NUCLEOTIDE SEQUENCE [LARGE SCALE GENOMIC DNA]</scope>
    <source>
        <strain evidence="1 2">C1558</strain>
    </source>
</reference>
<accession>A0ABX3N7X4</accession>
<proteinExistence type="predicted"/>
<name>A0ABX3N7X4_9FLAO</name>
<protein>
    <submittedName>
        <fullName evidence="1">Uncharacterized protein</fullName>
    </submittedName>
</protein>
<organism evidence="1 2">
    <name type="scientific">Elizabethkingia ursingii</name>
    <dbReference type="NCBI Taxonomy" id="1756150"/>
    <lineage>
        <taxon>Bacteria</taxon>
        <taxon>Pseudomonadati</taxon>
        <taxon>Bacteroidota</taxon>
        <taxon>Flavobacteriia</taxon>
        <taxon>Flavobacteriales</taxon>
        <taxon>Weeksellaceae</taxon>
        <taxon>Elizabethkingia</taxon>
    </lineage>
</organism>